<organism evidence="1 2">
    <name type="scientific">Zizania palustris</name>
    <name type="common">Northern wild rice</name>
    <dbReference type="NCBI Taxonomy" id="103762"/>
    <lineage>
        <taxon>Eukaryota</taxon>
        <taxon>Viridiplantae</taxon>
        <taxon>Streptophyta</taxon>
        <taxon>Embryophyta</taxon>
        <taxon>Tracheophyta</taxon>
        <taxon>Spermatophyta</taxon>
        <taxon>Magnoliopsida</taxon>
        <taxon>Liliopsida</taxon>
        <taxon>Poales</taxon>
        <taxon>Poaceae</taxon>
        <taxon>BOP clade</taxon>
        <taxon>Oryzoideae</taxon>
        <taxon>Oryzeae</taxon>
        <taxon>Zizaniinae</taxon>
        <taxon>Zizania</taxon>
    </lineage>
</organism>
<evidence type="ECO:0000313" key="1">
    <source>
        <dbReference type="EMBL" id="KAG8096206.1"/>
    </source>
</evidence>
<dbReference type="AlphaFoldDB" id="A0A8J6BXA2"/>
<reference evidence="1" key="1">
    <citation type="journal article" date="2021" name="bioRxiv">
        <title>Whole Genome Assembly and Annotation of Northern Wild Rice, Zizania palustris L., Supports a Whole Genome Duplication in the Zizania Genus.</title>
        <authorList>
            <person name="Haas M."/>
            <person name="Kono T."/>
            <person name="Macchietto M."/>
            <person name="Millas R."/>
            <person name="McGilp L."/>
            <person name="Shao M."/>
            <person name="Duquette J."/>
            <person name="Hirsch C.N."/>
            <person name="Kimball J."/>
        </authorList>
    </citation>
    <scope>NUCLEOTIDE SEQUENCE</scope>
    <source>
        <tissue evidence="1">Fresh leaf tissue</tissue>
    </source>
</reference>
<evidence type="ECO:0000313" key="2">
    <source>
        <dbReference type="Proteomes" id="UP000729402"/>
    </source>
</evidence>
<comment type="caution">
    <text evidence="1">The sequence shown here is derived from an EMBL/GenBank/DDBJ whole genome shotgun (WGS) entry which is preliminary data.</text>
</comment>
<sequence>MMAVLESMIVPPAAGPFLCANLDSGTHNLVHPMVMPYHCWRGRPIGDRSSMTVLSYGGEAVGEVLTLSCDGRDMGPRLK</sequence>
<keyword evidence="2" id="KW-1185">Reference proteome</keyword>
<proteinExistence type="predicted"/>
<dbReference type="EMBL" id="JAAALK010000079">
    <property type="protein sequence ID" value="KAG8096206.1"/>
    <property type="molecule type" value="Genomic_DNA"/>
</dbReference>
<gene>
    <name evidence="1" type="ORF">GUJ93_ZPchr0013g36734</name>
</gene>
<dbReference type="Proteomes" id="UP000729402">
    <property type="component" value="Unassembled WGS sequence"/>
</dbReference>
<accession>A0A8J6BXA2</accession>
<name>A0A8J6BXA2_ZIZPA</name>
<protein>
    <submittedName>
        <fullName evidence="1">Uncharacterized protein</fullName>
    </submittedName>
</protein>
<reference evidence="1" key="2">
    <citation type="submission" date="2021-02" db="EMBL/GenBank/DDBJ databases">
        <authorList>
            <person name="Kimball J.A."/>
            <person name="Haas M.W."/>
            <person name="Macchietto M."/>
            <person name="Kono T."/>
            <person name="Duquette J."/>
            <person name="Shao M."/>
        </authorList>
    </citation>
    <scope>NUCLEOTIDE SEQUENCE</scope>
    <source>
        <tissue evidence="1">Fresh leaf tissue</tissue>
    </source>
</reference>